<accession>A0A0G0PPB2</accession>
<comment type="caution">
    <text evidence="3">The sequence shown here is derived from an EMBL/GenBank/DDBJ whole genome shotgun (WGS) entry which is preliminary data.</text>
</comment>
<dbReference type="InterPro" id="IPR026363">
    <property type="entry name" value="CxxC-x17-CxxC_dom"/>
</dbReference>
<feature type="compositionally biased region" description="Basic and acidic residues" evidence="1">
    <location>
        <begin position="75"/>
        <end position="90"/>
    </location>
</feature>
<evidence type="ECO:0000313" key="3">
    <source>
        <dbReference type="EMBL" id="KKR29738.1"/>
    </source>
</evidence>
<dbReference type="NCBIfam" id="TIGR04272">
    <property type="entry name" value="cxxc_cxxc_Mbark"/>
    <property type="match status" value="1"/>
</dbReference>
<evidence type="ECO:0000259" key="2">
    <source>
        <dbReference type="Pfam" id="PF23477"/>
    </source>
</evidence>
<name>A0A0G0PPB2_9BACT</name>
<dbReference type="Pfam" id="PF23477">
    <property type="entry name" value="zf_Tbcl_2"/>
    <property type="match status" value="1"/>
</dbReference>
<dbReference type="AlphaFoldDB" id="A0A0G0PPB2"/>
<dbReference type="EMBL" id="LBXL01000024">
    <property type="protein sequence ID" value="KKR29738.1"/>
    <property type="molecule type" value="Genomic_DNA"/>
</dbReference>
<proteinExistence type="predicted"/>
<dbReference type="Proteomes" id="UP000034793">
    <property type="component" value="Unassembled WGS sequence"/>
</dbReference>
<organism evidence="3 4">
    <name type="scientific">Candidatus Woesebacteria bacterium GW2011_GWA1_39_8</name>
    <dbReference type="NCBI Taxonomy" id="1618552"/>
    <lineage>
        <taxon>Bacteria</taxon>
        <taxon>Candidatus Woeseibacteriota</taxon>
    </lineage>
</organism>
<gene>
    <name evidence="3" type="ORF">UT61_C0024G0005</name>
</gene>
<protein>
    <recommendedName>
        <fullName evidence="2">CxxC-x17-CxxC domain-containing protein</fullName>
    </recommendedName>
</protein>
<evidence type="ECO:0000313" key="4">
    <source>
        <dbReference type="Proteomes" id="UP000034793"/>
    </source>
</evidence>
<sequence length="173" mass="19021">MRDNFRNNRGGGRSFGRGGFGRKSFDRGDSRGGKREMFKTTCSNCGKDCEVPFKPTNTKPVYCSDCFEKMGGGGRNDRRPDSSRFNDRRPQGGGGSDQNTPLLESLNTKLDKIIGLLETKNRATEPVKSPETVKESNKAVAKVADVKKEIEEVAAEDTPKVKKAVNKTSKAKK</sequence>
<evidence type="ECO:0000256" key="1">
    <source>
        <dbReference type="SAM" id="MobiDB-lite"/>
    </source>
</evidence>
<feature type="compositionally biased region" description="Basic and acidic residues" evidence="1">
    <location>
        <begin position="23"/>
        <end position="38"/>
    </location>
</feature>
<feature type="domain" description="CxxC-x17-CxxC" evidence="2">
    <location>
        <begin position="35"/>
        <end position="70"/>
    </location>
</feature>
<feature type="compositionally biased region" description="Gly residues" evidence="1">
    <location>
        <begin position="9"/>
        <end position="21"/>
    </location>
</feature>
<feature type="region of interest" description="Disordered" evidence="1">
    <location>
        <begin position="1"/>
        <end position="103"/>
    </location>
</feature>
<reference evidence="3 4" key="1">
    <citation type="journal article" date="2015" name="Nature">
        <title>rRNA introns, odd ribosomes, and small enigmatic genomes across a large radiation of phyla.</title>
        <authorList>
            <person name="Brown C.T."/>
            <person name="Hug L.A."/>
            <person name="Thomas B.C."/>
            <person name="Sharon I."/>
            <person name="Castelle C.J."/>
            <person name="Singh A."/>
            <person name="Wilkins M.J."/>
            <person name="Williams K.H."/>
            <person name="Banfield J.F."/>
        </authorList>
    </citation>
    <scope>NUCLEOTIDE SEQUENCE [LARGE SCALE GENOMIC DNA]</scope>
</reference>